<keyword evidence="2" id="KW-1185">Reference proteome</keyword>
<reference evidence="3" key="2">
    <citation type="submission" date="2016-06" db="UniProtKB">
        <authorList>
            <consortium name="WormBaseParasite"/>
        </authorList>
    </citation>
    <scope>IDENTIFICATION</scope>
</reference>
<reference evidence="2" key="1">
    <citation type="submission" date="2014-05" db="EMBL/GenBank/DDBJ databases">
        <title>The genome and life-stage specific transcriptomes of Globodera pallida elucidate key aspects of plant parasitism by a cyst nematode.</title>
        <authorList>
            <person name="Cotton J.A."/>
            <person name="Lilley C.J."/>
            <person name="Jones L.M."/>
            <person name="Kikuchi T."/>
            <person name="Reid A.J."/>
            <person name="Thorpe P."/>
            <person name="Tsai I.J."/>
            <person name="Beasley H."/>
            <person name="Blok V."/>
            <person name="Cock P.J.A."/>
            <person name="Van den Akker S.E."/>
            <person name="Holroyd N."/>
            <person name="Hunt M."/>
            <person name="Mantelin S."/>
            <person name="Naghra H."/>
            <person name="Pain A."/>
            <person name="Palomares-Rius J.E."/>
            <person name="Zarowiecki M."/>
            <person name="Berriman M."/>
            <person name="Jones J.T."/>
            <person name="Urwin P.E."/>
        </authorList>
    </citation>
    <scope>NUCLEOTIDE SEQUENCE [LARGE SCALE GENOMIC DNA]</scope>
    <source>
        <strain evidence="2">Lindley</strain>
    </source>
</reference>
<dbReference type="WBParaSite" id="GPLIN_000910500">
    <property type="protein sequence ID" value="GPLIN_000910500"/>
    <property type="gene ID" value="GPLIN_000910500"/>
</dbReference>
<feature type="signal peptide" evidence="1">
    <location>
        <begin position="1"/>
        <end position="19"/>
    </location>
</feature>
<dbReference type="AlphaFoldDB" id="A0A183C8A9"/>
<protein>
    <submittedName>
        <fullName evidence="3">TonB_C domain-containing protein</fullName>
    </submittedName>
</protein>
<proteinExistence type="predicted"/>
<keyword evidence="1" id="KW-0732">Signal</keyword>
<feature type="chain" id="PRO_5008147205" evidence="1">
    <location>
        <begin position="20"/>
        <end position="382"/>
    </location>
</feature>
<sequence>MTHRLVLLLALTAAPPAIAQEKAQDNAAPIVVTGTPLSATQKRLADCIARNCPPKEDISASLAHAENQLLAGDYNGSRGTLAASHGRNGRYAKQFPVEVSDLDRAYGRLTDMTGFPDRSRIIQIGSLDTLKEGFESGDARILIQRIMVADEFVKVGRLPAARDLYRKVEKEARAKGEIVVAGMVMQREASLYTALASVDPGYAGLASAKIARLERAREPELASLKVSAAILRARLSGTKDRGKAIDEAIDKIADKSPASSPVLVYAEPPFETPPATGVARREPSDQPEWIDVSFRIDAKGRVSDVQQLRNSPRISTSWTKDVLASVSTRRYLPLALKPGTDGIDRVERFTYAFDIADSTTGTHLANRGSAGRLTSLDITAEP</sequence>
<name>A0A183C8A9_GLOPA</name>
<evidence type="ECO:0000313" key="3">
    <source>
        <dbReference type="WBParaSite" id="GPLIN_000910500"/>
    </source>
</evidence>
<evidence type="ECO:0000256" key="1">
    <source>
        <dbReference type="SAM" id="SignalP"/>
    </source>
</evidence>
<accession>A0A183C8A9</accession>
<dbReference type="Proteomes" id="UP000050741">
    <property type="component" value="Unassembled WGS sequence"/>
</dbReference>
<evidence type="ECO:0000313" key="2">
    <source>
        <dbReference type="Proteomes" id="UP000050741"/>
    </source>
</evidence>
<organism evidence="2 3">
    <name type="scientific">Globodera pallida</name>
    <name type="common">Potato cyst nematode worm</name>
    <name type="synonym">Heterodera pallida</name>
    <dbReference type="NCBI Taxonomy" id="36090"/>
    <lineage>
        <taxon>Eukaryota</taxon>
        <taxon>Metazoa</taxon>
        <taxon>Ecdysozoa</taxon>
        <taxon>Nematoda</taxon>
        <taxon>Chromadorea</taxon>
        <taxon>Rhabditida</taxon>
        <taxon>Tylenchina</taxon>
        <taxon>Tylenchomorpha</taxon>
        <taxon>Tylenchoidea</taxon>
        <taxon>Heteroderidae</taxon>
        <taxon>Heteroderinae</taxon>
        <taxon>Globodera</taxon>
    </lineage>
</organism>